<evidence type="ECO:0000313" key="3">
    <source>
        <dbReference type="Proteomes" id="UP000509383"/>
    </source>
</evidence>
<sequence length="109" mass="12463">MADLWTLLAALSCAAIFIRIFTWRHDGERYRFWIGLCAYGLALCTGGFALTVLLELLAAKPVEPVSPWLALVLVWLSVLVWLARGNVARIVQVNWTSHWDGIDRRRVRR</sequence>
<dbReference type="AlphaFoldDB" id="A0A6J4EES6"/>
<evidence type="ECO:0000256" key="1">
    <source>
        <dbReference type="SAM" id="Phobius"/>
    </source>
</evidence>
<dbReference type="Proteomes" id="UP000509383">
    <property type="component" value="Chromosome"/>
</dbReference>
<reference evidence="2 3" key="1">
    <citation type="submission" date="2020-05" db="EMBL/GenBank/DDBJ databases">
        <title>Characterization of novel class B3 metallo-beta-lactamase from novel Pseudomonas species.</title>
        <authorList>
            <person name="Yamada K."/>
            <person name="Aoki K."/>
            <person name="Ishii Y."/>
        </authorList>
    </citation>
    <scope>NUCLEOTIDE SEQUENCE [LARGE SCALE GENOMIC DNA]</scope>
    <source>
        <strain evidence="2 3">TUM18999</strain>
    </source>
</reference>
<dbReference type="Pfam" id="PF05449">
    <property type="entry name" value="Phage_holin_3_7"/>
    <property type="match status" value="1"/>
</dbReference>
<keyword evidence="1" id="KW-0812">Transmembrane</keyword>
<keyword evidence="1" id="KW-1133">Transmembrane helix</keyword>
<dbReference type="RefSeq" id="WP_173178644.1">
    <property type="nucleotide sequence ID" value="NZ_AP023189.1"/>
</dbReference>
<evidence type="ECO:0008006" key="4">
    <source>
        <dbReference type="Google" id="ProtNLM"/>
    </source>
</evidence>
<feature type="transmembrane region" description="Helical" evidence="1">
    <location>
        <begin position="6"/>
        <end position="23"/>
    </location>
</feature>
<gene>
    <name evidence="2" type="ORF">TUM18999_57550</name>
</gene>
<feature type="transmembrane region" description="Helical" evidence="1">
    <location>
        <begin position="65"/>
        <end position="83"/>
    </location>
</feature>
<dbReference type="KEGG" id="ptw:TUM18999_57550"/>
<organism evidence="2 3">
    <name type="scientific">Pseudomonas tohonis</name>
    <dbReference type="NCBI Taxonomy" id="2725477"/>
    <lineage>
        <taxon>Bacteria</taxon>
        <taxon>Pseudomonadati</taxon>
        <taxon>Pseudomonadota</taxon>
        <taxon>Gammaproteobacteria</taxon>
        <taxon>Pseudomonadales</taxon>
        <taxon>Pseudomonadaceae</taxon>
        <taxon>Pseudomonas</taxon>
    </lineage>
</organism>
<feature type="transmembrane region" description="Helical" evidence="1">
    <location>
        <begin position="30"/>
        <end position="53"/>
    </location>
</feature>
<evidence type="ECO:0000313" key="2">
    <source>
        <dbReference type="EMBL" id="BCG27564.1"/>
    </source>
</evidence>
<protein>
    <recommendedName>
        <fullName evidence="4">Phage holin family protein</fullName>
    </recommendedName>
</protein>
<dbReference type="EMBL" id="AP023189">
    <property type="protein sequence ID" value="BCG27564.1"/>
    <property type="molecule type" value="Genomic_DNA"/>
</dbReference>
<proteinExistence type="predicted"/>
<name>A0A6J4EES6_9PSED</name>
<accession>A0A6J4EES6</accession>
<keyword evidence="1" id="KW-0472">Membrane</keyword>
<dbReference type="InterPro" id="IPR008473">
    <property type="entry name" value="Phage_holin_3_7"/>
</dbReference>